<dbReference type="RefSeq" id="WP_093990366.1">
    <property type="nucleotide sequence ID" value="NZ_FXZK01000001.1"/>
</dbReference>
<evidence type="ECO:0000256" key="1">
    <source>
        <dbReference type="SAM" id="Phobius"/>
    </source>
</evidence>
<reference evidence="2 3" key="1">
    <citation type="submission" date="2017-05" db="EMBL/GenBank/DDBJ databases">
        <authorList>
            <person name="Song R."/>
            <person name="Chenine A.L."/>
            <person name="Ruprecht R.M."/>
        </authorList>
    </citation>
    <scope>NUCLEOTIDE SEQUENCE [LARGE SCALE GENOMIC DNA]</scope>
    <source>
        <strain evidence="2 3">CECT 8899</strain>
    </source>
</reference>
<keyword evidence="1" id="KW-1133">Transmembrane helix</keyword>
<dbReference type="OrthoDB" id="9870073at2"/>
<name>A0A238L910_9RHOB</name>
<dbReference type="Proteomes" id="UP000201613">
    <property type="component" value="Unassembled WGS sequence"/>
</dbReference>
<gene>
    <name evidence="2" type="ORF">LOM8899_00280</name>
</gene>
<feature type="transmembrane region" description="Helical" evidence="1">
    <location>
        <begin position="30"/>
        <end position="47"/>
    </location>
</feature>
<dbReference type="EMBL" id="FXZK01000001">
    <property type="protein sequence ID" value="SMY06158.1"/>
    <property type="molecule type" value="Genomic_DNA"/>
</dbReference>
<keyword evidence="1" id="KW-0472">Membrane</keyword>
<dbReference type="AlphaFoldDB" id="A0A238L910"/>
<sequence>MSPNGIIIALVIFLALGALMQPLLTLAYGPWLVWLAMAVALGWWVPSQVKPSEKPVRDAGRRFALGSVAVTLMSLPVVYAIATLQLSAFGEDGPRWAFQWASPQVFVATVVFLAPLVYVPLLGARCMLMYWRETGAAR</sequence>
<evidence type="ECO:0000313" key="3">
    <source>
        <dbReference type="Proteomes" id="UP000201613"/>
    </source>
</evidence>
<proteinExistence type="predicted"/>
<keyword evidence="3" id="KW-1185">Reference proteome</keyword>
<feature type="transmembrane region" description="Helical" evidence="1">
    <location>
        <begin position="101"/>
        <end position="122"/>
    </location>
</feature>
<protein>
    <submittedName>
        <fullName evidence="2">Uncharacterized protein</fullName>
    </submittedName>
</protein>
<accession>A0A238L910</accession>
<evidence type="ECO:0000313" key="2">
    <source>
        <dbReference type="EMBL" id="SMY06158.1"/>
    </source>
</evidence>
<keyword evidence="1" id="KW-0812">Transmembrane</keyword>
<organism evidence="2 3">
    <name type="scientific">Flavimaricola marinus</name>
    <dbReference type="NCBI Taxonomy" id="1819565"/>
    <lineage>
        <taxon>Bacteria</taxon>
        <taxon>Pseudomonadati</taxon>
        <taxon>Pseudomonadota</taxon>
        <taxon>Alphaproteobacteria</taxon>
        <taxon>Rhodobacterales</taxon>
        <taxon>Paracoccaceae</taxon>
        <taxon>Flavimaricola</taxon>
    </lineage>
</organism>
<feature type="transmembrane region" description="Helical" evidence="1">
    <location>
        <begin position="59"/>
        <end position="81"/>
    </location>
</feature>